<keyword evidence="2" id="KW-1185">Reference proteome</keyword>
<name>A0A317VF06_9EURO</name>
<dbReference type="GeneID" id="37062765"/>
<reference evidence="1 2" key="1">
    <citation type="submission" date="2016-12" db="EMBL/GenBank/DDBJ databases">
        <title>The genomes of Aspergillus section Nigri reveals drivers in fungal speciation.</title>
        <authorList>
            <consortium name="DOE Joint Genome Institute"/>
            <person name="Vesth T.C."/>
            <person name="Nybo J."/>
            <person name="Theobald S."/>
            <person name="Brandl J."/>
            <person name="Frisvad J.C."/>
            <person name="Nielsen K.F."/>
            <person name="Lyhne E.K."/>
            <person name="Kogle M.E."/>
            <person name="Kuo A."/>
            <person name="Riley R."/>
            <person name="Clum A."/>
            <person name="Nolan M."/>
            <person name="Lipzen A."/>
            <person name="Salamov A."/>
            <person name="Henrissat B."/>
            <person name="Wiebenga A."/>
            <person name="De Vries R.P."/>
            <person name="Grigoriev I.V."/>
            <person name="Mortensen U.H."/>
            <person name="Andersen M.R."/>
            <person name="Baker S.E."/>
        </authorList>
    </citation>
    <scope>NUCLEOTIDE SEQUENCE [LARGE SCALE GENOMIC DNA]</scope>
    <source>
        <strain evidence="1 2">CBS 117.55</strain>
    </source>
</reference>
<protein>
    <submittedName>
        <fullName evidence="1">Uncharacterized protein</fullName>
    </submittedName>
</protein>
<sequence length="88" mass="9418">MTAPLPIVTPGSTVTFPPNQQSSPMWIGLLISGPSIPLRTAGSNGCVPVYRLTLGPNRVRAPIVTRLVSRMTQSKLMNAPSPTFTLYP</sequence>
<comment type="caution">
    <text evidence="1">The sequence shown here is derived from an EMBL/GenBank/DDBJ whole genome shotgun (WGS) entry which is preliminary data.</text>
</comment>
<proteinExistence type="predicted"/>
<evidence type="ECO:0000313" key="1">
    <source>
        <dbReference type="EMBL" id="PWY70460.1"/>
    </source>
</evidence>
<accession>A0A317VF06</accession>
<dbReference type="VEuPathDB" id="FungiDB:BO70DRAFT_321799"/>
<dbReference type="RefSeq" id="XP_025395947.1">
    <property type="nucleotide sequence ID" value="XM_025540528.1"/>
</dbReference>
<dbReference type="Proteomes" id="UP000247233">
    <property type="component" value="Unassembled WGS sequence"/>
</dbReference>
<organism evidence="1 2">
    <name type="scientific">Aspergillus heteromorphus CBS 117.55</name>
    <dbReference type="NCBI Taxonomy" id="1448321"/>
    <lineage>
        <taxon>Eukaryota</taxon>
        <taxon>Fungi</taxon>
        <taxon>Dikarya</taxon>
        <taxon>Ascomycota</taxon>
        <taxon>Pezizomycotina</taxon>
        <taxon>Eurotiomycetes</taxon>
        <taxon>Eurotiomycetidae</taxon>
        <taxon>Eurotiales</taxon>
        <taxon>Aspergillaceae</taxon>
        <taxon>Aspergillus</taxon>
        <taxon>Aspergillus subgen. Circumdati</taxon>
    </lineage>
</organism>
<evidence type="ECO:0000313" key="2">
    <source>
        <dbReference type="Proteomes" id="UP000247233"/>
    </source>
</evidence>
<gene>
    <name evidence="1" type="ORF">BO70DRAFT_321799</name>
</gene>
<dbReference type="OrthoDB" id="5351653at2759"/>
<dbReference type="AlphaFoldDB" id="A0A317VF06"/>
<dbReference type="EMBL" id="MSFL01000030">
    <property type="protein sequence ID" value="PWY70460.1"/>
    <property type="molecule type" value="Genomic_DNA"/>
</dbReference>